<keyword evidence="2" id="KW-1185">Reference proteome</keyword>
<evidence type="ECO:0000313" key="2">
    <source>
        <dbReference type="Proteomes" id="UP000828390"/>
    </source>
</evidence>
<dbReference type="Proteomes" id="UP000828390">
    <property type="component" value="Unassembled WGS sequence"/>
</dbReference>
<reference evidence="1" key="1">
    <citation type="journal article" date="2019" name="bioRxiv">
        <title>The Genome of the Zebra Mussel, Dreissena polymorpha: A Resource for Invasive Species Research.</title>
        <authorList>
            <person name="McCartney M.A."/>
            <person name="Auch B."/>
            <person name="Kono T."/>
            <person name="Mallez S."/>
            <person name="Zhang Y."/>
            <person name="Obille A."/>
            <person name="Becker A."/>
            <person name="Abrahante J.E."/>
            <person name="Garbe J."/>
            <person name="Badalamenti J.P."/>
            <person name="Herman A."/>
            <person name="Mangelson H."/>
            <person name="Liachko I."/>
            <person name="Sullivan S."/>
            <person name="Sone E.D."/>
            <person name="Koren S."/>
            <person name="Silverstein K.A.T."/>
            <person name="Beckman K.B."/>
            <person name="Gohl D.M."/>
        </authorList>
    </citation>
    <scope>NUCLEOTIDE SEQUENCE</scope>
    <source>
        <strain evidence="1">Duluth1</strain>
        <tissue evidence="1">Whole animal</tissue>
    </source>
</reference>
<sequence length="69" mass="7906">MSVSSYMKSTREVVVTGDKFKLVWRRRRTPRTESDSGRDHSVSLVRHCRPQAGQSPVNKITSHLLQLVL</sequence>
<accession>A0A9D4CYX7</accession>
<dbReference type="AlphaFoldDB" id="A0A9D4CYX7"/>
<name>A0A9D4CYX7_DREPO</name>
<dbReference type="EMBL" id="JAIWYP010000011">
    <property type="protein sequence ID" value="KAH3735555.1"/>
    <property type="molecule type" value="Genomic_DNA"/>
</dbReference>
<protein>
    <submittedName>
        <fullName evidence="1">Uncharacterized protein</fullName>
    </submittedName>
</protein>
<evidence type="ECO:0000313" key="1">
    <source>
        <dbReference type="EMBL" id="KAH3735555.1"/>
    </source>
</evidence>
<comment type="caution">
    <text evidence="1">The sequence shown here is derived from an EMBL/GenBank/DDBJ whole genome shotgun (WGS) entry which is preliminary data.</text>
</comment>
<proteinExistence type="predicted"/>
<reference evidence="1" key="2">
    <citation type="submission" date="2020-11" db="EMBL/GenBank/DDBJ databases">
        <authorList>
            <person name="McCartney M.A."/>
            <person name="Auch B."/>
            <person name="Kono T."/>
            <person name="Mallez S."/>
            <person name="Becker A."/>
            <person name="Gohl D.M."/>
            <person name="Silverstein K.A.T."/>
            <person name="Koren S."/>
            <person name="Bechman K.B."/>
            <person name="Herman A."/>
            <person name="Abrahante J.E."/>
            <person name="Garbe J."/>
        </authorList>
    </citation>
    <scope>NUCLEOTIDE SEQUENCE</scope>
    <source>
        <strain evidence="1">Duluth1</strain>
        <tissue evidence="1">Whole animal</tissue>
    </source>
</reference>
<organism evidence="1 2">
    <name type="scientific">Dreissena polymorpha</name>
    <name type="common">Zebra mussel</name>
    <name type="synonym">Mytilus polymorpha</name>
    <dbReference type="NCBI Taxonomy" id="45954"/>
    <lineage>
        <taxon>Eukaryota</taxon>
        <taxon>Metazoa</taxon>
        <taxon>Spiralia</taxon>
        <taxon>Lophotrochozoa</taxon>
        <taxon>Mollusca</taxon>
        <taxon>Bivalvia</taxon>
        <taxon>Autobranchia</taxon>
        <taxon>Heteroconchia</taxon>
        <taxon>Euheterodonta</taxon>
        <taxon>Imparidentia</taxon>
        <taxon>Neoheterodontei</taxon>
        <taxon>Myida</taxon>
        <taxon>Dreissenoidea</taxon>
        <taxon>Dreissenidae</taxon>
        <taxon>Dreissena</taxon>
    </lineage>
</organism>
<gene>
    <name evidence="1" type="ORF">DPMN_042091</name>
</gene>